<dbReference type="RefSeq" id="WP_115123240.1">
    <property type="nucleotide sequence ID" value="NZ_QRAO01000002.1"/>
</dbReference>
<evidence type="ECO:0000256" key="1">
    <source>
        <dbReference type="SAM" id="Phobius"/>
    </source>
</evidence>
<evidence type="ECO:0000313" key="3">
    <source>
        <dbReference type="Proteomes" id="UP000255317"/>
    </source>
</evidence>
<organism evidence="2 3">
    <name type="scientific">Marinirhabdus gelatinilytica</name>
    <dbReference type="NCBI Taxonomy" id="1703343"/>
    <lineage>
        <taxon>Bacteria</taxon>
        <taxon>Pseudomonadati</taxon>
        <taxon>Bacteroidota</taxon>
        <taxon>Flavobacteriia</taxon>
        <taxon>Flavobacteriales</taxon>
        <taxon>Flavobacteriaceae</taxon>
    </lineage>
</organism>
<accession>A0A370QFG2</accession>
<evidence type="ECO:0000313" key="2">
    <source>
        <dbReference type="EMBL" id="RDK87029.1"/>
    </source>
</evidence>
<gene>
    <name evidence="2" type="ORF">C8D94_102207</name>
</gene>
<reference evidence="2 3" key="1">
    <citation type="submission" date="2018-07" db="EMBL/GenBank/DDBJ databases">
        <title>Genomic Encyclopedia of Type Strains, Phase IV (KMG-IV): sequencing the most valuable type-strain genomes for metagenomic binning, comparative biology and taxonomic classification.</title>
        <authorList>
            <person name="Goeker M."/>
        </authorList>
    </citation>
    <scope>NUCLEOTIDE SEQUENCE [LARGE SCALE GENOMIC DNA]</scope>
    <source>
        <strain evidence="2 3">DSM 101478</strain>
    </source>
</reference>
<proteinExistence type="predicted"/>
<dbReference type="InterPro" id="IPR045749">
    <property type="entry name" value="DUF6090"/>
</dbReference>
<protein>
    <submittedName>
        <fullName evidence="2">Uncharacterized protein</fullName>
    </submittedName>
</protein>
<dbReference type="EMBL" id="QRAO01000002">
    <property type="protein sequence ID" value="RDK87029.1"/>
    <property type="molecule type" value="Genomic_DNA"/>
</dbReference>
<dbReference type="Proteomes" id="UP000255317">
    <property type="component" value="Unassembled WGS sequence"/>
</dbReference>
<feature type="transmembrane region" description="Helical" evidence="1">
    <location>
        <begin position="21"/>
        <end position="42"/>
    </location>
</feature>
<dbReference type="AlphaFoldDB" id="A0A370QFG2"/>
<dbReference type="Pfam" id="PF19578">
    <property type="entry name" value="DUF6090"/>
    <property type="match status" value="1"/>
</dbReference>
<name>A0A370QFG2_9FLAO</name>
<comment type="caution">
    <text evidence="2">The sequence shown here is derived from an EMBL/GenBank/DDBJ whole genome shotgun (WGS) entry which is preliminary data.</text>
</comment>
<keyword evidence="1" id="KW-0812">Transmembrane</keyword>
<keyword evidence="1" id="KW-1133">Transmembrane helix</keyword>
<keyword evidence="3" id="KW-1185">Reference proteome</keyword>
<sequence>MIKFFRHIRQRLVAESKFSKYLLYAIGEIILVVIGILIALQINNWNEEKALSETELNILNVMLKNLQSDLDDMAFNIAFYNIRLNANRTVLEALKNPDKVPDTLAYTYANLGSNPYFIESTSAYDNLKSIGFEMIQNDTLREEIMQLYGIKYQWMGELEDDHARFYSNKLEPLLMANFKTAVPFESASPVVEIQELAENHAFKEALRYNSGWTFFILGRYSEAVEAAKSLQDNIRIEIDKRN</sequence>
<dbReference type="OrthoDB" id="821805at2"/>
<keyword evidence="1" id="KW-0472">Membrane</keyword>